<dbReference type="PANTHER" id="PTHR48022">
    <property type="entry name" value="PLASTIDIC GLUCOSE TRANSPORTER 4"/>
    <property type="match status" value="1"/>
</dbReference>
<evidence type="ECO:0000256" key="8">
    <source>
        <dbReference type="RuleBase" id="RU003346"/>
    </source>
</evidence>
<feature type="transmembrane region" description="Helical" evidence="10">
    <location>
        <begin position="76"/>
        <end position="96"/>
    </location>
</feature>
<sequence length="530" mass="58642">MIQVQISEPEDEVLPDAKSPLIPIVLCLFAAMGGFVFGYDTGTISGFINLPVFLEKFGQYSDVTHKYYFSNVRSGLIIAIFSVGCFGGTHVGAELADRIGRRIGIMIATGIYIIGILIQITAMDKWYQYFVGRIVAGVAVGALSVLVPMFQSEASPKNIRGALVSSFQLFITLGIFVGYCVTFGTKDRPDTGSYRIPLGLSFLWALILIIGMVAMPESPRYLVSKDRIEDARRSVARTNKVPIDDPFVDAEVEEIQQNINFERLAGKASWGELVTGQPRIFYRLWVGIFIQIFQQLCGANYFFYYGTSIFQAVGMEDSFATSMIFGAVNFLSTFAGIYNVEKFGRRNTLIVGAAVMFACFLVFSTLGFNNLYPGGNTHLDSVKPVGNAMIFLTCLFIAAFAASWAPICYVVVSETYPLRIKSKGMAIATSGNWFANFLISFFTPFITHDIGFKYGYVFTGCCAAAGIFVYFFVPETKGLTLEQVDEMYESGVKPWLSSSWVPSVKPHHSTINDPSAHSYEKNEIHHEPIV</sequence>
<dbReference type="InterPro" id="IPR005828">
    <property type="entry name" value="MFS_sugar_transport-like"/>
</dbReference>
<keyword evidence="6 10" id="KW-1133">Transmembrane helix</keyword>
<feature type="transmembrane region" description="Helical" evidence="10">
    <location>
        <begin position="388"/>
        <end position="412"/>
    </location>
</feature>
<dbReference type="PROSITE" id="PS50850">
    <property type="entry name" value="MFS"/>
    <property type="match status" value="1"/>
</dbReference>
<accession>A0A1E3PTG0</accession>
<dbReference type="STRING" id="857566.A0A1E3PTG0"/>
<name>A0A1E3PTG0_9ASCO</name>
<dbReference type="AlphaFoldDB" id="A0A1E3PTG0"/>
<feature type="region of interest" description="Disordered" evidence="9">
    <location>
        <begin position="507"/>
        <end position="530"/>
    </location>
</feature>
<feature type="transmembrane region" description="Helical" evidence="10">
    <location>
        <begin position="103"/>
        <end position="120"/>
    </location>
</feature>
<dbReference type="PRINTS" id="PR00171">
    <property type="entry name" value="SUGRTRNSPORT"/>
</dbReference>
<dbReference type="InterPro" id="IPR036259">
    <property type="entry name" value="MFS_trans_sf"/>
</dbReference>
<evidence type="ECO:0000256" key="3">
    <source>
        <dbReference type="ARBA" id="ARBA00022448"/>
    </source>
</evidence>
<dbReference type="GO" id="GO:0005886">
    <property type="term" value="C:plasma membrane"/>
    <property type="evidence" value="ECO:0007669"/>
    <property type="project" value="TreeGrafter"/>
</dbReference>
<feature type="transmembrane region" description="Helical" evidence="10">
    <location>
        <begin position="424"/>
        <end position="442"/>
    </location>
</feature>
<dbReference type="PROSITE" id="PS00217">
    <property type="entry name" value="SUGAR_TRANSPORT_2"/>
    <property type="match status" value="1"/>
</dbReference>
<dbReference type="NCBIfam" id="TIGR00879">
    <property type="entry name" value="SP"/>
    <property type="match status" value="1"/>
</dbReference>
<keyword evidence="4" id="KW-0762">Sugar transport</keyword>
<reference evidence="12 13" key="1">
    <citation type="journal article" date="2016" name="Proc. Natl. Acad. Sci. U.S.A.">
        <title>Comparative genomics of biotechnologically important yeasts.</title>
        <authorList>
            <person name="Riley R."/>
            <person name="Haridas S."/>
            <person name="Wolfe K.H."/>
            <person name="Lopes M.R."/>
            <person name="Hittinger C.T."/>
            <person name="Goeker M."/>
            <person name="Salamov A.A."/>
            <person name="Wisecaver J.H."/>
            <person name="Long T.M."/>
            <person name="Calvey C.H."/>
            <person name="Aerts A.L."/>
            <person name="Barry K.W."/>
            <person name="Choi C."/>
            <person name="Clum A."/>
            <person name="Coughlan A.Y."/>
            <person name="Deshpande S."/>
            <person name="Douglass A.P."/>
            <person name="Hanson S.J."/>
            <person name="Klenk H.-P."/>
            <person name="LaButti K.M."/>
            <person name="Lapidus A."/>
            <person name="Lindquist E.A."/>
            <person name="Lipzen A.M."/>
            <person name="Meier-Kolthoff J.P."/>
            <person name="Ohm R.A."/>
            <person name="Otillar R.P."/>
            <person name="Pangilinan J.L."/>
            <person name="Peng Y."/>
            <person name="Rokas A."/>
            <person name="Rosa C.A."/>
            <person name="Scheuner C."/>
            <person name="Sibirny A.A."/>
            <person name="Slot J.C."/>
            <person name="Stielow J.B."/>
            <person name="Sun H."/>
            <person name="Kurtzman C.P."/>
            <person name="Blackwell M."/>
            <person name="Grigoriev I.V."/>
            <person name="Jeffries T.W."/>
        </authorList>
    </citation>
    <scope>NUCLEOTIDE SEQUENCE [LARGE SCALE GENOMIC DNA]</scope>
    <source>
        <strain evidence="12 13">DSM 6958</strain>
    </source>
</reference>
<evidence type="ECO:0000256" key="5">
    <source>
        <dbReference type="ARBA" id="ARBA00022692"/>
    </source>
</evidence>
<organism evidence="12 13">
    <name type="scientific">Nadsonia fulvescens var. elongata DSM 6958</name>
    <dbReference type="NCBI Taxonomy" id="857566"/>
    <lineage>
        <taxon>Eukaryota</taxon>
        <taxon>Fungi</taxon>
        <taxon>Dikarya</taxon>
        <taxon>Ascomycota</taxon>
        <taxon>Saccharomycotina</taxon>
        <taxon>Dipodascomycetes</taxon>
        <taxon>Dipodascales</taxon>
        <taxon>Dipodascales incertae sedis</taxon>
        <taxon>Nadsonia</taxon>
    </lineage>
</organism>
<feature type="transmembrane region" description="Helical" evidence="10">
    <location>
        <begin position="349"/>
        <end position="368"/>
    </location>
</feature>
<feature type="compositionally biased region" description="Basic and acidic residues" evidence="9">
    <location>
        <begin position="518"/>
        <end position="530"/>
    </location>
</feature>
<evidence type="ECO:0000259" key="11">
    <source>
        <dbReference type="PROSITE" id="PS50850"/>
    </source>
</evidence>
<dbReference type="Proteomes" id="UP000095009">
    <property type="component" value="Unassembled WGS sequence"/>
</dbReference>
<feature type="transmembrane region" description="Helical" evidence="10">
    <location>
        <begin position="21"/>
        <end position="39"/>
    </location>
</feature>
<evidence type="ECO:0000313" key="13">
    <source>
        <dbReference type="Proteomes" id="UP000095009"/>
    </source>
</evidence>
<evidence type="ECO:0000313" key="12">
    <source>
        <dbReference type="EMBL" id="ODQ68222.1"/>
    </source>
</evidence>
<keyword evidence="7 10" id="KW-0472">Membrane</keyword>
<feature type="domain" description="Major facilitator superfamily (MFS) profile" evidence="11">
    <location>
        <begin position="26"/>
        <end position="477"/>
    </location>
</feature>
<feature type="transmembrane region" description="Helical" evidence="10">
    <location>
        <begin position="162"/>
        <end position="184"/>
    </location>
</feature>
<evidence type="ECO:0000256" key="1">
    <source>
        <dbReference type="ARBA" id="ARBA00004141"/>
    </source>
</evidence>
<evidence type="ECO:0000256" key="7">
    <source>
        <dbReference type="ARBA" id="ARBA00023136"/>
    </source>
</evidence>
<feature type="transmembrane region" description="Helical" evidence="10">
    <location>
        <begin position="126"/>
        <end position="150"/>
    </location>
</feature>
<dbReference type="InterPro" id="IPR050360">
    <property type="entry name" value="MFS_Sugar_Transporters"/>
</dbReference>
<dbReference type="FunFam" id="1.20.1250.20:FF:000044">
    <property type="entry name" value="Hexose transporter Hxt3p"/>
    <property type="match status" value="1"/>
</dbReference>
<proteinExistence type="inferred from homology"/>
<dbReference type="PANTHER" id="PTHR48022:SF75">
    <property type="entry name" value="GALACTOSE TRANSPORTER-RELATED"/>
    <property type="match status" value="1"/>
</dbReference>
<evidence type="ECO:0000256" key="6">
    <source>
        <dbReference type="ARBA" id="ARBA00022989"/>
    </source>
</evidence>
<feature type="transmembrane region" description="Helical" evidence="10">
    <location>
        <begin position="454"/>
        <end position="473"/>
    </location>
</feature>
<dbReference type="SUPFAM" id="SSF103473">
    <property type="entry name" value="MFS general substrate transporter"/>
    <property type="match status" value="1"/>
</dbReference>
<keyword evidence="5 10" id="KW-0812">Transmembrane</keyword>
<keyword evidence="3 8" id="KW-0813">Transport</keyword>
<evidence type="ECO:0000256" key="2">
    <source>
        <dbReference type="ARBA" id="ARBA00010992"/>
    </source>
</evidence>
<gene>
    <name evidence="12" type="ORF">NADFUDRAFT_68500</name>
</gene>
<comment type="similarity">
    <text evidence="2 8">Belongs to the major facilitator superfamily. Sugar transporter (TC 2.A.1.1) family.</text>
</comment>
<feature type="transmembrane region" description="Helical" evidence="10">
    <location>
        <begin position="318"/>
        <end position="337"/>
    </location>
</feature>
<dbReference type="InterPro" id="IPR020846">
    <property type="entry name" value="MFS_dom"/>
</dbReference>
<dbReference type="GO" id="GO:0005351">
    <property type="term" value="F:carbohydrate:proton symporter activity"/>
    <property type="evidence" value="ECO:0007669"/>
    <property type="project" value="TreeGrafter"/>
</dbReference>
<comment type="subcellular location">
    <subcellularLocation>
        <location evidence="1">Membrane</location>
        <topology evidence="1">Multi-pass membrane protein</topology>
    </subcellularLocation>
</comment>
<dbReference type="Pfam" id="PF00083">
    <property type="entry name" value="Sugar_tr"/>
    <property type="match status" value="1"/>
</dbReference>
<protein>
    <submittedName>
        <fullName evidence="12">General substrate transporter</fullName>
    </submittedName>
</protein>
<evidence type="ECO:0000256" key="9">
    <source>
        <dbReference type="SAM" id="MobiDB-lite"/>
    </source>
</evidence>
<dbReference type="PROSITE" id="PS00216">
    <property type="entry name" value="SUGAR_TRANSPORT_1"/>
    <property type="match status" value="2"/>
</dbReference>
<feature type="transmembrane region" description="Helical" evidence="10">
    <location>
        <begin position="284"/>
        <end position="306"/>
    </location>
</feature>
<dbReference type="GO" id="GO:0055056">
    <property type="term" value="F:D-glucose transmembrane transporter activity"/>
    <property type="evidence" value="ECO:0007669"/>
    <property type="project" value="UniProtKB-ARBA"/>
</dbReference>
<feature type="transmembrane region" description="Helical" evidence="10">
    <location>
        <begin position="196"/>
        <end position="215"/>
    </location>
</feature>
<keyword evidence="13" id="KW-1185">Reference proteome</keyword>
<dbReference type="InterPro" id="IPR003663">
    <property type="entry name" value="Sugar/inositol_transpt"/>
</dbReference>
<evidence type="ECO:0000256" key="10">
    <source>
        <dbReference type="SAM" id="Phobius"/>
    </source>
</evidence>
<evidence type="ECO:0000256" key="4">
    <source>
        <dbReference type="ARBA" id="ARBA00022597"/>
    </source>
</evidence>
<dbReference type="Gene3D" id="1.20.1250.20">
    <property type="entry name" value="MFS general substrate transporter like domains"/>
    <property type="match status" value="1"/>
</dbReference>
<dbReference type="OrthoDB" id="5141738at2759"/>
<dbReference type="EMBL" id="KV454406">
    <property type="protein sequence ID" value="ODQ68222.1"/>
    <property type="molecule type" value="Genomic_DNA"/>
</dbReference>
<dbReference type="InterPro" id="IPR005829">
    <property type="entry name" value="Sugar_transporter_CS"/>
</dbReference>
<dbReference type="CDD" id="cd17356">
    <property type="entry name" value="MFS_HXT"/>
    <property type="match status" value="1"/>
</dbReference>